<dbReference type="InterPro" id="IPR011009">
    <property type="entry name" value="Kinase-like_dom_sf"/>
</dbReference>
<dbReference type="GO" id="GO:0004430">
    <property type="term" value="F:1-phosphatidylinositol 4-kinase activity"/>
    <property type="evidence" value="ECO:0007669"/>
    <property type="project" value="UniProtKB-EC"/>
</dbReference>
<feature type="region of interest" description="Disordered" evidence="5">
    <location>
        <begin position="337"/>
        <end position="363"/>
    </location>
</feature>
<protein>
    <recommendedName>
        <fullName evidence="2">1-phosphatidylinositol 4-kinase</fullName>
        <ecNumber evidence="2">2.7.1.67</ecNumber>
    </recommendedName>
</protein>
<feature type="compositionally biased region" description="Polar residues" evidence="5">
    <location>
        <begin position="536"/>
        <end position="546"/>
    </location>
</feature>
<dbReference type="PROSITE" id="PS51545">
    <property type="entry name" value="PIK_HELICAL"/>
    <property type="match status" value="1"/>
</dbReference>
<keyword evidence="3 9" id="KW-0808">Transferase</keyword>
<dbReference type="AlphaFoldDB" id="A0A1Z5K8I5"/>
<evidence type="ECO:0000256" key="3">
    <source>
        <dbReference type="ARBA" id="ARBA00022679"/>
    </source>
</evidence>
<keyword evidence="10" id="KW-1185">Reference proteome</keyword>
<dbReference type="GO" id="GO:0046854">
    <property type="term" value="P:phosphatidylinositol phosphate biosynthetic process"/>
    <property type="evidence" value="ECO:0007669"/>
    <property type="project" value="InterPro"/>
</dbReference>
<dbReference type="Proteomes" id="UP000198406">
    <property type="component" value="Unassembled WGS sequence"/>
</dbReference>
<dbReference type="InterPro" id="IPR001263">
    <property type="entry name" value="PI3K_accessory_dom"/>
</dbReference>
<dbReference type="InterPro" id="IPR001849">
    <property type="entry name" value="PH_domain"/>
</dbReference>
<organism evidence="9 10">
    <name type="scientific">Fistulifera solaris</name>
    <name type="common">Oleaginous diatom</name>
    <dbReference type="NCBI Taxonomy" id="1519565"/>
    <lineage>
        <taxon>Eukaryota</taxon>
        <taxon>Sar</taxon>
        <taxon>Stramenopiles</taxon>
        <taxon>Ochrophyta</taxon>
        <taxon>Bacillariophyta</taxon>
        <taxon>Bacillariophyceae</taxon>
        <taxon>Bacillariophycidae</taxon>
        <taxon>Naviculales</taxon>
        <taxon>Naviculaceae</taxon>
        <taxon>Fistulifera</taxon>
    </lineage>
</organism>
<dbReference type="PANTHER" id="PTHR10048:SF22">
    <property type="entry name" value="PHOSPHATIDYLINOSITOL 4-KINASE BETA"/>
    <property type="match status" value="1"/>
</dbReference>
<dbReference type="Pfam" id="PF00454">
    <property type="entry name" value="PI3_PI4_kinase"/>
    <property type="match status" value="1"/>
</dbReference>
<evidence type="ECO:0000256" key="4">
    <source>
        <dbReference type="ARBA" id="ARBA00022777"/>
    </source>
</evidence>
<feature type="domain" description="PI3K/PI4K catalytic" evidence="7">
    <location>
        <begin position="689"/>
        <end position="971"/>
    </location>
</feature>
<sequence>MNVYDEHEVFKNRLVEEVLGSESSDKVPMEKVVMLLWQFRDDPSVITFMARFISKFAGSRHVFDGIEFYLPQLAHMIIHLEVDWDDAVLERLTLVIAQQSLHFALQLNWILQGALEDYQPELPPDFEGEGPAAIGGVPNPNYDPVVYNRCLNLLRNVERCVVYGKPRAATLQRLYEQGKITQKELMILEQADRRFNALQITEDEPDAGDYSSEQKLDGWISVQMPTPLPIKGKEPDKLDAPWVQRYCTLDRHVLNCYKSAGDCCQGKLTLDRAMSLERAVISHDTTGSSQDQSMTLLVVTRSYQFRLRFPKPEEAKLWLRRMKEEADTSSLFHNALTRSGRANTASGEKLKGDEREGSVNDFPKRIDEATLKGDLTQAQLDRYEFFQNERLFVQALTGLAEELRECDRSERKVLAPQKVTALQIPPAVYLPLCNSTHTWRRVASPLPKHTRVFNTKERCPVIMHFLTKRGELHRSTGLRRSNTMRTEPNCDVAEYMHSYFDVTPDTEESIIESEKEANGEDEQQHQSVDEKPEMSYRTQESGSNPKLSIWDEEDQDAPTPGISFKAKKGDVASQAPQFTKKGNRLVQLLLRDNVITLPPKLAKRMKDQDQRRKSVSVMDLQTHLQDTVPILDEAARISDADCVSVGEKSIAVERSSILIRDKIVLADLENYDIDAEAMQRAKQFVCGGVSFAEKSAQMLESTKKEMGTEDDEMIQLEIASCMSKSNDDLRQEVFVMQMIHYYKSVFAKAGLPLWLKTYRILSVSSRTGLLEVLVDATSLDGLKKAEGYPKEGGLRKYFEMVYGDPKSKSFITAQTNFMQSLAGYAIVSYLLGLKDRHNGNIMIDTKGRLIHIDFGFALGMAPGHEFSFERAPFKFTKEYVEVLGGVGSECFKEFERLFVAGIEVARKNSQIALGLVEIMMYKSNYPCFSGSRYGDGKALTNFQKRLMIDVPDSQVKARALKLIRRSRQHFGTYLYDAFQHATNGYAM</sequence>
<accession>A0A1Z5K8I5</accession>
<evidence type="ECO:0000259" key="7">
    <source>
        <dbReference type="PROSITE" id="PS50290"/>
    </source>
</evidence>
<dbReference type="FunFam" id="1.10.1070.11:FF:000016">
    <property type="entry name" value="PIK1p Phosphatidylinositol 4-kinase"/>
    <property type="match status" value="1"/>
</dbReference>
<proteinExistence type="predicted"/>
<dbReference type="SMART" id="SM00146">
    <property type="entry name" value="PI3Kc"/>
    <property type="match status" value="1"/>
</dbReference>
<dbReference type="GO" id="GO:0005737">
    <property type="term" value="C:cytoplasm"/>
    <property type="evidence" value="ECO:0007669"/>
    <property type="project" value="TreeGrafter"/>
</dbReference>
<feature type="compositionally biased region" description="Polar residues" evidence="5">
    <location>
        <begin position="337"/>
        <end position="346"/>
    </location>
</feature>
<dbReference type="EC" id="2.7.1.67" evidence="2"/>
<gene>
    <name evidence="9" type="ORF">FisN_14Hh148</name>
</gene>
<dbReference type="CDD" id="cd00821">
    <property type="entry name" value="PH"/>
    <property type="match status" value="1"/>
</dbReference>
<evidence type="ECO:0000259" key="6">
    <source>
        <dbReference type="PROSITE" id="PS50003"/>
    </source>
</evidence>
<dbReference type="InterPro" id="IPR036940">
    <property type="entry name" value="PI3/4_kinase_cat_sf"/>
</dbReference>
<dbReference type="PROSITE" id="PS50290">
    <property type="entry name" value="PI3_4_KINASE_3"/>
    <property type="match status" value="1"/>
</dbReference>
<dbReference type="InterPro" id="IPR011993">
    <property type="entry name" value="PH-like_dom_sf"/>
</dbReference>
<evidence type="ECO:0000256" key="5">
    <source>
        <dbReference type="SAM" id="MobiDB-lite"/>
    </source>
</evidence>
<feature type="compositionally biased region" description="Basic and acidic residues" evidence="5">
    <location>
        <begin position="512"/>
        <end position="534"/>
    </location>
</feature>
<comment type="caution">
    <text evidence="9">The sequence shown here is derived from an EMBL/GenBank/DDBJ whole genome shotgun (WGS) entry which is preliminary data.</text>
</comment>
<reference evidence="9 10" key="1">
    <citation type="journal article" date="2015" name="Plant Cell">
        <title>Oil accumulation by the oleaginous diatom Fistulifera solaris as revealed by the genome and transcriptome.</title>
        <authorList>
            <person name="Tanaka T."/>
            <person name="Maeda Y."/>
            <person name="Veluchamy A."/>
            <person name="Tanaka M."/>
            <person name="Abida H."/>
            <person name="Marechal E."/>
            <person name="Bowler C."/>
            <person name="Muto M."/>
            <person name="Sunaga Y."/>
            <person name="Tanaka M."/>
            <person name="Yoshino T."/>
            <person name="Taniguchi T."/>
            <person name="Fukuda Y."/>
            <person name="Nemoto M."/>
            <person name="Matsumoto M."/>
            <person name="Wong P.S."/>
            <person name="Aburatani S."/>
            <person name="Fujibuchi W."/>
        </authorList>
    </citation>
    <scope>NUCLEOTIDE SEQUENCE [LARGE SCALE GENOMIC DNA]</scope>
    <source>
        <strain evidence="9 10">JPCC DA0580</strain>
    </source>
</reference>
<keyword evidence="4 9" id="KW-0418">Kinase</keyword>
<dbReference type="InterPro" id="IPR018936">
    <property type="entry name" value="PI3/4_kinase_CS"/>
</dbReference>
<feature type="domain" description="PIK helical" evidence="8">
    <location>
        <begin position="1"/>
        <end position="136"/>
    </location>
</feature>
<name>A0A1Z5K8I5_FISSO</name>
<evidence type="ECO:0000313" key="9">
    <source>
        <dbReference type="EMBL" id="GAX22526.1"/>
    </source>
</evidence>
<evidence type="ECO:0000313" key="10">
    <source>
        <dbReference type="Proteomes" id="UP000198406"/>
    </source>
</evidence>
<dbReference type="OrthoDB" id="10264149at2759"/>
<dbReference type="PROSITE" id="PS00916">
    <property type="entry name" value="PI3_4_KINASE_2"/>
    <property type="match status" value="1"/>
</dbReference>
<dbReference type="Gene3D" id="1.10.1070.11">
    <property type="entry name" value="Phosphatidylinositol 3-/4-kinase, catalytic domain"/>
    <property type="match status" value="1"/>
</dbReference>
<dbReference type="PROSITE" id="PS50003">
    <property type="entry name" value="PH_DOMAIN"/>
    <property type="match status" value="1"/>
</dbReference>
<dbReference type="EMBL" id="BDSP01000184">
    <property type="protein sequence ID" value="GAX22526.1"/>
    <property type="molecule type" value="Genomic_DNA"/>
</dbReference>
<feature type="region of interest" description="Disordered" evidence="5">
    <location>
        <begin position="506"/>
        <end position="568"/>
    </location>
</feature>
<dbReference type="InterPro" id="IPR015433">
    <property type="entry name" value="PI3/4_kinase"/>
</dbReference>
<dbReference type="InterPro" id="IPR000403">
    <property type="entry name" value="PI3/4_kinase_cat_dom"/>
</dbReference>
<dbReference type="GO" id="GO:0016020">
    <property type="term" value="C:membrane"/>
    <property type="evidence" value="ECO:0007669"/>
    <property type="project" value="TreeGrafter"/>
</dbReference>
<evidence type="ECO:0000256" key="1">
    <source>
        <dbReference type="ARBA" id="ARBA00001686"/>
    </source>
</evidence>
<dbReference type="Gene3D" id="2.30.29.30">
    <property type="entry name" value="Pleckstrin-homology domain (PH domain)/Phosphotyrosine-binding domain (PTB)"/>
    <property type="match status" value="1"/>
</dbReference>
<evidence type="ECO:0000259" key="8">
    <source>
        <dbReference type="PROSITE" id="PS51545"/>
    </source>
</evidence>
<evidence type="ECO:0000256" key="2">
    <source>
        <dbReference type="ARBA" id="ARBA00012169"/>
    </source>
</evidence>
<comment type="catalytic activity">
    <reaction evidence="1">
        <text>a 1,2-diacyl-sn-glycero-3-phospho-(1D-myo-inositol) + ATP = a 1,2-diacyl-sn-glycero-3-phospho-(1D-myo-inositol 4-phosphate) + ADP + H(+)</text>
        <dbReference type="Rhea" id="RHEA:19877"/>
        <dbReference type="ChEBI" id="CHEBI:15378"/>
        <dbReference type="ChEBI" id="CHEBI:30616"/>
        <dbReference type="ChEBI" id="CHEBI:57880"/>
        <dbReference type="ChEBI" id="CHEBI:58178"/>
        <dbReference type="ChEBI" id="CHEBI:456216"/>
        <dbReference type="EC" id="2.7.1.67"/>
    </reaction>
</comment>
<dbReference type="InParanoid" id="A0A1Z5K8I5"/>
<feature type="compositionally biased region" description="Basic and acidic residues" evidence="5">
    <location>
        <begin position="348"/>
        <end position="363"/>
    </location>
</feature>
<dbReference type="GO" id="GO:0048015">
    <property type="term" value="P:phosphatidylinositol-mediated signaling"/>
    <property type="evidence" value="ECO:0007669"/>
    <property type="project" value="TreeGrafter"/>
</dbReference>
<feature type="domain" description="PH" evidence="6">
    <location>
        <begin position="213"/>
        <end position="327"/>
    </location>
</feature>
<dbReference type="SUPFAM" id="SSF56112">
    <property type="entry name" value="Protein kinase-like (PK-like)"/>
    <property type="match status" value="1"/>
</dbReference>
<dbReference type="PANTHER" id="PTHR10048">
    <property type="entry name" value="PHOSPHATIDYLINOSITOL KINASE"/>
    <property type="match status" value="1"/>
</dbReference>
<dbReference type="SUPFAM" id="SSF50729">
    <property type="entry name" value="PH domain-like"/>
    <property type="match status" value="1"/>
</dbReference>
<dbReference type="Gene3D" id="3.30.1010.10">
    <property type="entry name" value="Phosphatidylinositol 3-kinase Catalytic Subunit, Chain A, domain 4"/>
    <property type="match status" value="1"/>
</dbReference>
<dbReference type="SMART" id="SM00233">
    <property type="entry name" value="PH"/>
    <property type="match status" value="1"/>
</dbReference>